<reference evidence="3" key="2">
    <citation type="submission" date="2017-05" db="EMBL/GenBank/DDBJ databases">
        <authorList>
            <person name="Song R."/>
            <person name="Chenine A.L."/>
            <person name="Ruprecht R.M."/>
        </authorList>
    </citation>
    <scope>NUCLEOTIDE SEQUENCE</scope>
    <source>
        <strain evidence="3">ACA-DC 3411</strain>
    </source>
</reference>
<feature type="transmembrane region" description="Helical" evidence="1">
    <location>
        <begin position="14"/>
        <end position="34"/>
    </location>
</feature>
<gene>
    <name evidence="3" type="ORF">LZ3411_0374</name>
    <name evidence="2" type="ORF">LZY01_12550</name>
</gene>
<accession>A0A1Y6JYM7</accession>
<keyword evidence="1" id="KW-1133">Transmembrane helix</keyword>
<evidence type="ECO:0000313" key="4">
    <source>
        <dbReference type="Proteomes" id="UP000195412"/>
    </source>
</evidence>
<dbReference type="Proteomes" id="UP000321794">
    <property type="component" value="Unassembled WGS sequence"/>
</dbReference>
<evidence type="ECO:0000313" key="5">
    <source>
        <dbReference type="Proteomes" id="UP000321794"/>
    </source>
</evidence>
<organism evidence="3 4">
    <name type="scientific">Levilactobacillus zymae</name>
    <dbReference type="NCBI Taxonomy" id="267363"/>
    <lineage>
        <taxon>Bacteria</taxon>
        <taxon>Bacillati</taxon>
        <taxon>Bacillota</taxon>
        <taxon>Bacilli</taxon>
        <taxon>Lactobacillales</taxon>
        <taxon>Lactobacillaceae</taxon>
        <taxon>Levilactobacillus</taxon>
    </lineage>
</organism>
<dbReference type="RefSeq" id="WP_263862344.1">
    <property type="nucleotide sequence ID" value="NZ_BJZK01000013.1"/>
</dbReference>
<name>A0A1Y6JYM7_9LACO</name>
<dbReference type="Proteomes" id="UP000195412">
    <property type="component" value="Chromosome I"/>
</dbReference>
<dbReference type="EMBL" id="BJZK01000013">
    <property type="protein sequence ID" value="GEO72087.1"/>
    <property type="molecule type" value="Genomic_DNA"/>
</dbReference>
<keyword evidence="1" id="KW-0812">Transmembrane</keyword>
<proteinExistence type="predicted"/>
<protein>
    <submittedName>
        <fullName evidence="3">Uncharacterized protein</fullName>
    </submittedName>
</protein>
<evidence type="ECO:0000313" key="2">
    <source>
        <dbReference type="EMBL" id="GEO72087.1"/>
    </source>
</evidence>
<evidence type="ECO:0000313" key="3">
    <source>
        <dbReference type="EMBL" id="SMS13424.1"/>
    </source>
</evidence>
<keyword evidence="5" id="KW-1185">Reference proteome</keyword>
<reference evidence="2 5" key="3">
    <citation type="submission" date="2019-07" db="EMBL/GenBank/DDBJ databases">
        <title>Whole genome shotgun sequence of Lactobacillus zymae NBRC 107157.</title>
        <authorList>
            <person name="Hosoyama A."/>
            <person name="Uohara A."/>
            <person name="Ohji S."/>
            <person name="Ichikawa N."/>
        </authorList>
    </citation>
    <scope>NUCLEOTIDE SEQUENCE [LARGE SCALE GENOMIC DNA]</scope>
    <source>
        <strain evidence="2 5">NBRC 107157</strain>
    </source>
</reference>
<evidence type="ECO:0000256" key="1">
    <source>
        <dbReference type="SAM" id="Phobius"/>
    </source>
</evidence>
<dbReference type="AlphaFoldDB" id="A0A1Y6JYM7"/>
<dbReference type="KEGG" id="lzy:LZ3411_0374"/>
<dbReference type="EMBL" id="LT854705">
    <property type="protein sequence ID" value="SMS13424.1"/>
    <property type="molecule type" value="Genomic_DNA"/>
</dbReference>
<keyword evidence="1" id="KW-0472">Membrane</keyword>
<reference evidence="4" key="1">
    <citation type="submission" date="2017-05" db="EMBL/GenBank/DDBJ databases">
        <authorList>
            <person name="Papadimitriou K."/>
        </authorList>
    </citation>
    <scope>NUCLEOTIDE SEQUENCE [LARGE SCALE GENOMIC DNA]</scope>
    <source>
        <strain evidence="4">ACA-DC 3411</strain>
    </source>
</reference>
<sequence length="41" mass="4780">MLNTLATFYLFDSLYYVAVFLVQIAIIVGLVVLVRKLFKRK</sequence>